<evidence type="ECO:0000256" key="2">
    <source>
        <dbReference type="ARBA" id="ARBA00022801"/>
    </source>
</evidence>
<dbReference type="PANTHER" id="PTHR33607">
    <property type="entry name" value="ENDONUCLEASE-1"/>
    <property type="match status" value="1"/>
</dbReference>
<dbReference type="AlphaFoldDB" id="A0A381UPH5"/>
<dbReference type="GO" id="GO:0004518">
    <property type="term" value="F:nuclease activity"/>
    <property type="evidence" value="ECO:0007669"/>
    <property type="project" value="UniProtKB-KW"/>
</dbReference>
<dbReference type="SUPFAM" id="SSF54060">
    <property type="entry name" value="His-Me finger endonucleases"/>
    <property type="match status" value="1"/>
</dbReference>
<dbReference type="GO" id="GO:0016787">
    <property type="term" value="F:hydrolase activity"/>
    <property type="evidence" value="ECO:0007669"/>
    <property type="project" value="UniProtKB-KW"/>
</dbReference>
<dbReference type="Pfam" id="PF04231">
    <property type="entry name" value="Endonuclease_1"/>
    <property type="match status" value="1"/>
</dbReference>
<proteinExistence type="predicted"/>
<accession>A0A381UPH5</accession>
<dbReference type="EMBL" id="UINC01006770">
    <property type="protein sequence ID" value="SVA29538.1"/>
    <property type="molecule type" value="Genomic_DNA"/>
</dbReference>
<organism evidence="3">
    <name type="scientific">marine metagenome</name>
    <dbReference type="NCBI Taxonomy" id="408172"/>
    <lineage>
        <taxon>unclassified sequences</taxon>
        <taxon>metagenomes</taxon>
        <taxon>ecological metagenomes</taxon>
    </lineage>
</organism>
<protein>
    <recommendedName>
        <fullName evidence="4">Endonuclease I</fullName>
    </recommendedName>
</protein>
<dbReference type="InterPro" id="IPR007346">
    <property type="entry name" value="Endonuclease-I"/>
</dbReference>
<keyword evidence="1" id="KW-0540">Nuclease</keyword>
<evidence type="ECO:0000313" key="3">
    <source>
        <dbReference type="EMBL" id="SVA29538.1"/>
    </source>
</evidence>
<sequence length="259" mass="29604">MYILNIIIFSFTFFISIVICAQSQELDRSMFKSSSMVSLEIAKKEIKQVYLDSGQTKTLHCGCFFDKQKQVYPNSCDITPSKHPINDKKIILKWVHAMPLSAFAGSMHCWNQLICTKSDGSMFKGASCCGSISPKFKSMESDMHNLIPSFDWSIGTEKNPIEPVPFGGMEEYKVCTNGGVIPKDPTAKARGNLARAYFYMSFLYRIQIQNTLEENLRAWHFEDPPDKMEEIRNSLIEQVQGNRNPFIDHPEAVERVRDF</sequence>
<keyword evidence="2" id="KW-0378">Hydrolase</keyword>
<evidence type="ECO:0008006" key="4">
    <source>
        <dbReference type="Google" id="ProtNLM"/>
    </source>
</evidence>
<dbReference type="InterPro" id="IPR044925">
    <property type="entry name" value="His-Me_finger_sf"/>
</dbReference>
<reference evidence="3" key="1">
    <citation type="submission" date="2018-05" db="EMBL/GenBank/DDBJ databases">
        <authorList>
            <person name="Lanie J.A."/>
            <person name="Ng W.-L."/>
            <person name="Kazmierczak K.M."/>
            <person name="Andrzejewski T.M."/>
            <person name="Davidsen T.M."/>
            <person name="Wayne K.J."/>
            <person name="Tettelin H."/>
            <person name="Glass J.I."/>
            <person name="Rusch D."/>
            <person name="Podicherti R."/>
            <person name="Tsui H.-C.T."/>
            <person name="Winkler M.E."/>
        </authorList>
    </citation>
    <scope>NUCLEOTIDE SEQUENCE</scope>
</reference>
<gene>
    <name evidence="3" type="ORF">METZ01_LOCUS82392</name>
</gene>
<dbReference type="PANTHER" id="PTHR33607:SF2">
    <property type="entry name" value="ENDONUCLEASE-1"/>
    <property type="match status" value="1"/>
</dbReference>
<name>A0A381UPH5_9ZZZZ</name>
<evidence type="ECO:0000256" key="1">
    <source>
        <dbReference type="ARBA" id="ARBA00022722"/>
    </source>
</evidence>